<evidence type="ECO:0000256" key="2">
    <source>
        <dbReference type="ARBA" id="ARBA00022692"/>
    </source>
</evidence>
<keyword evidence="4 5" id="KW-0472">Membrane</keyword>
<accession>A0A6P8S6W2</accession>
<evidence type="ECO:0000256" key="1">
    <source>
        <dbReference type="ARBA" id="ARBA00004141"/>
    </source>
</evidence>
<dbReference type="GO" id="GO:0016020">
    <property type="term" value="C:membrane"/>
    <property type="evidence" value="ECO:0007669"/>
    <property type="project" value="UniProtKB-SubCell"/>
</dbReference>
<dbReference type="GO" id="GO:0005737">
    <property type="term" value="C:cytoplasm"/>
    <property type="evidence" value="ECO:0007669"/>
    <property type="project" value="TreeGrafter"/>
</dbReference>
<keyword evidence="3 5" id="KW-1133">Transmembrane helix</keyword>
<keyword evidence="2 5" id="KW-0812">Transmembrane</keyword>
<dbReference type="GeneID" id="117366525"/>
<feature type="transmembrane region" description="Helical" evidence="5">
    <location>
        <begin position="167"/>
        <end position="184"/>
    </location>
</feature>
<gene>
    <name evidence="8" type="primary">LOC117366525</name>
</gene>
<comment type="subcellular location">
    <subcellularLocation>
        <location evidence="1">Membrane</location>
        <topology evidence="1">Multi-pass membrane protein</topology>
    </subcellularLocation>
</comment>
<dbReference type="Gene3D" id="1.20.1080.10">
    <property type="entry name" value="Glycerol uptake facilitator protein"/>
    <property type="match status" value="1"/>
</dbReference>
<evidence type="ECO:0000256" key="4">
    <source>
        <dbReference type="ARBA" id="ARBA00023136"/>
    </source>
</evidence>
<name>A0A6P8S6W2_GEOSA</name>
<dbReference type="InterPro" id="IPR023271">
    <property type="entry name" value="Aquaporin-like"/>
</dbReference>
<feature type="signal peptide" evidence="6">
    <location>
        <begin position="1"/>
        <end position="18"/>
    </location>
</feature>
<dbReference type="InterPro" id="IPR051883">
    <property type="entry name" value="AQP11/12_channel"/>
</dbReference>
<dbReference type="PANTHER" id="PTHR21191">
    <property type="entry name" value="AQUAPORIN"/>
    <property type="match status" value="1"/>
</dbReference>
<feature type="transmembrane region" description="Helical" evidence="5">
    <location>
        <begin position="67"/>
        <end position="86"/>
    </location>
</feature>
<dbReference type="OrthoDB" id="1580043at2759"/>
<evidence type="ECO:0000256" key="5">
    <source>
        <dbReference type="SAM" id="Phobius"/>
    </source>
</evidence>
<dbReference type="Proteomes" id="UP000515159">
    <property type="component" value="Chromosome 9"/>
</dbReference>
<dbReference type="RefSeq" id="XP_033813854.1">
    <property type="nucleotide sequence ID" value="XM_033957963.1"/>
</dbReference>
<evidence type="ECO:0000256" key="6">
    <source>
        <dbReference type="SAM" id="SignalP"/>
    </source>
</evidence>
<keyword evidence="6" id="KW-0732">Signal</keyword>
<sequence length="209" mass="23292">MAGLNILISFFAFVVVVCEVVRQACKKFVVFWVSTILYRNFACELISSLQLCACCLELRMLAEIGPWGGGFGADVVMTLLFLLFLVHGTSFDGASADCAVSLQEFLLLESSFVATTGKLLAQILGMKTAKAFTIYYWSWELTDFHLIQNLMAQSCTYSLQTSVSHGIFVEGFCAFFFHLILLNFQHSRPIYRVPVSALTVTILVYNGKN</sequence>
<dbReference type="AlphaFoldDB" id="A0A6P8S6W2"/>
<organism evidence="7 8">
    <name type="scientific">Geotrypetes seraphini</name>
    <name type="common">Gaboon caecilian</name>
    <name type="synonym">Caecilia seraphini</name>
    <dbReference type="NCBI Taxonomy" id="260995"/>
    <lineage>
        <taxon>Eukaryota</taxon>
        <taxon>Metazoa</taxon>
        <taxon>Chordata</taxon>
        <taxon>Craniata</taxon>
        <taxon>Vertebrata</taxon>
        <taxon>Euteleostomi</taxon>
        <taxon>Amphibia</taxon>
        <taxon>Gymnophiona</taxon>
        <taxon>Geotrypetes</taxon>
    </lineage>
</organism>
<dbReference type="KEGG" id="gsh:117366525"/>
<dbReference type="FunCoup" id="A0A6P8S6W2">
    <property type="interactions" value="5"/>
</dbReference>
<dbReference type="SUPFAM" id="SSF81338">
    <property type="entry name" value="Aquaporin-like"/>
    <property type="match status" value="1"/>
</dbReference>
<evidence type="ECO:0000313" key="8">
    <source>
        <dbReference type="RefSeq" id="XP_033813854.1"/>
    </source>
</evidence>
<dbReference type="PANTHER" id="PTHR21191:SF8">
    <property type="entry name" value="AQUAPORIN-12A-RELATED"/>
    <property type="match status" value="1"/>
</dbReference>
<dbReference type="PRINTS" id="PR02025">
    <property type="entry name" value="AQUAPORIN12"/>
</dbReference>
<dbReference type="InParanoid" id="A0A6P8S6W2"/>
<dbReference type="InterPro" id="IPR023265">
    <property type="entry name" value="Aquaporin_12"/>
</dbReference>
<evidence type="ECO:0000256" key="3">
    <source>
        <dbReference type="ARBA" id="ARBA00022989"/>
    </source>
</evidence>
<proteinExistence type="predicted"/>
<evidence type="ECO:0000313" key="7">
    <source>
        <dbReference type="Proteomes" id="UP000515159"/>
    </source>
</evidence>
<protein>
    <submittedName>
        <fullName evidence="8">Aquaporin-12-like</fullName>
    </submittedName>
</protein>
<feature type="chain" id="PRO_5027848133" evidence="6">
    <location>
        <begin position="19"/>
        <end position="209"/>
    </location>
</feature>
<dbReference type="GO" id="GO:0015267">
    <property type="term" value="F:channel activity"/>
    <property type="evidence" value="ECO:0007669"/>
    <property type="project" value="TreeGrafter"/>
</dbReference>
<feature type="transmembrane region" description="Helical" evidence="5">
    <location>
        <begin position="190"/>
        <end position="207"/>
    </location>
</feature>
<reference evidence="8" key="1">
    <citation type="submission" date="2025-08" db="UniProtKB">
        <authorList>
            <consortium name="RefSeq"/>
        </authorList>
    </citation>
    <scope>IDENTIFICATION</scope>
</reference>
<keyword evidence="7" id="KW-1185">Reference proteome</keyword>